<evidence type="ECO:0000259" key="8">
    <source>
        <dbReference type="Pfam" id="PF00155"/>
    </source>
</evidence>
<dbReference type="InterPro" id="IPR004839">
    <property type="entry name" value="Aminotransferase_I/II_large"/>
</dbReference>
<organism evidence="9 10">
    <name type="scientific">Candidatus Enterococcus myersii</name>
    <dbReference type="NCBI Taxonomy" id="2815322"/>
    <lineage>
        <taxon>Bacteria</taxon>
        <taxon>Bacillati</taxon>
        <taxon>Bacillota</taxon>
        <taxon>Bacilli</taxon>
        <taxon>Lactobacillales</taxon>
        <taxon>Enterococcaceae</taxon>
        <taxon>Enterococcus</taxon>
    </lineage>
</organism>
<keyword evidence="5 7" id="KW-0663">Pyridoxal phosphate</keyword>
<dbReference type="Gene3D" id="3.40.640.10">
    <property type="entry name" value="Type I PLP-dependent aspartate aminotransferase-like (Major domain)"/>
    <property type="match status" value="1"/>
</dbReference>
<dbReference type="InterPro" id="IPR050106">
    <property type="entry name" value="HistidinolP_aminotransfase"/>
</dbReference>
<keyword evidence="10" id="KW-1185">Reference proteome</keyword>
<dbReference type="HAMAP" id="MF_01023">
    <property type="entry name" value="HisC_aminotrans_2"/>
    <property type="match status" value="1"/>
</dbReference>
<feature type="domain" description="Aminotransferase class I/classII large" evidence="8">
    <location>
        <begin position="23"/>
        <end position="337"/>
    </location>
</feature>
<dbReference type="Gene3D" id="3.90.1150.10">
    <property type="entry name" value="Aspartate Aminotransferase, domain 1"/>
    <property type="match status" value="1"/>
</dbReference>
<evidence type="ECO:0000256" key="4">
    <source>
        <dbReference type="ARBA" id="ARBA00022679"/>
    </source>
</evidence>
<dbReference type="SUPFAM" id="SSF53383">
    <property type="entry name" value="PLP-dependent transferases"/>
    <property type="match status" value="1"/>
</dbReference>
<evidence type="ECO:0000256" key="7">
    <source>
        <dbReference type="HAMAP-Rule" id="MF_01023"/>
    </source>
</evidence>
<keyword evidence="3 7" id="KW-0032">Aminotransferase</keyword>
<comment type="pathway">
    <text evidence="7">Amino-acid biosynthesis; L-histidine biosynthesis; L-histidine from 5-phospho-alpha-D-ribose 1-diphosphate: step 7/9.</text>
</comment>
<dbReference type="RefSeq" id="WP_206903267.1">
    <property type="nucleotide sequence ID" value="NZ_JAFLVT010000008.1"/>
</dbReference>
<accession>A0ABS3H903</accession>
<comment type="catalytic activity">
    <reaction evidence="7">
        <text>L-histidinol phosphate + 2-oxoglutarate = 3-(imidazol-4-yl)-2-oxopropyl phosphate + L-glutamate</text>
        <dbReference type="Rhea" id="RHEA:23744"/>
        <dbReference type="ChEBI" id="CHEBI:16810"/>
        <dbReference type="ChEBI" id="CHEBI:29985"/>
        <dbReference type="ChEBI" id="CHEBI:57766"/>
        <dbReference type="ChEBI" id="CHEBI:57980"/>
        <dbReference type="EC" id="2.6.1.9"/>
    </reaction>
</comment>
<comment type="caution">
    <text evidence="9">The sequence shown here is derived from an EMBL/GenBank/DDBJ whole genome shotgun (WGS) entry which is preliminary data.</text>
</comment>
<dbReference type="PANTHER" id="PTHR43643:SF3">
    <property type="entry name" value="HISTIDINOL-PHOSPHATE AMINOTRANSFERASE"/>
    <property type="match status" value="1"/>
</dbReference>
<evidence type="ECO:0000256" key="2">
    <source>
        <dbReference type="ARBA" id="ARBA00011738"/>
    </source>
</evidence>
<dbReference type="EMBL" id="JAFLVT010000008">
    <property type="protein sequence ID" value="MBO0449103.1"/>
    <property type="molecule type" value="Genomic_DNA"/>
</dbReference>
<dbReference type="GO" id="GO:0004400">
    <property type="term" value="F:histidinol-phosphate transaminase activity"/>
    <property type="evidence" value="ECO:0007669"/>
    <property type="project" value="UniProtKB-EC"/>
</dbReference>
<keyword evidence="7" id="KW-0028">Amino-acid biosynthesis</keyword>
<dbReference type="CDD" id="cd00609">
    <property type="entry name" value="AAT_like"/>
    <property type="match status" value="1"/>
</dbReference>
<reference evidence="9 10" key="1">
    <citation type="submission" date="2021-03" db="EMBL/GenBank/DDBJ databases">
        <title>Enterococcal diversity collection.</title>
        <authorList>
            <person name="Gilmore M.S."/>
            <person name="Schwartzman J."/>
            <person name="Van Tyne D."/>
            <person name="Martin M."/>
            <person name="Earl A.M."/>
            <person name="Manson A.L."/>
            <person name="Straub T."/>
            <person name="Salamzade R."/>
            <person name="Saavedra J."/>
            <person name="Lebreton F."/>
            <person name="Prichula J."/>
            <person name="Schaufler K."/>
            <person name="Gaca A."/>
            <person name="Sgardioli B."/>
            <person name="Wagenaar J."/>
            <person name="Strong T."/>
        </authorList>
    </citation>
    <scope>NUCLEOTIDE SEQUENCE [LARGE SCALE GENOMIC DNA]</scope>
    <source>
        <strain evidence="9 10">MJM12</strain>
    </source>
</reference>
<comment type="subunit">
    <text evidence="2 7">Homodimer.</text>
</comment>
<sequence length="350" mass="38261">MNYFAAKLAALAPYVPGEQPQVEVIKLNTNESPYPPAPAVSEAIADAAKTLARYPDPDCQKLRQVLAQHFAVTPAEIFVGNGSDEVLAFCFQGLMNAGVAYPNLTYGFYPVFSQLYDIAAKEIPLAPDFKLNLANYKDETGTVIFANPNAPTSLGLPAKEIAAFVAEKPERLVIVDEAYVEFGGESMISYVKEYDNLLVVGTFSKSWQLAGARLGYAVGQPALIAALNKLKFSFNPYSINTMTAAAGIAALEDSAYHANCLTQIISERKKTAAALKKLGFTVLASQTNFLFVTHPKISGEVIYEKLKAQQIFVRWFNQPQIKDYIRITIGTPQQMQQCQVAIAQIIKAEV</sequence>
<dbReference type="Proteomes" id="UP000664256">
    <property type="component" value="Unassembled WGS sequence"/>
</dbReference>
<keyword evidence="4 7" id="KW-0808">Transferase</keyword>
<dbReference type="InterPro" id="IPR015424">
    <property type="entry name" value="PyrdxlP-dep_Trfase"/>
</dbReference>
<dbReference type="PANTHER" id="PTHR43643">
    <property type="entry name" value="HISTIDINOL-PHOSPHATE AMINOTRANSFERASE 2"/>
    <property type="match status" value="1"/>
</dbReference>
<dbReference type="NCBIfam" id="TIGR01141">
    <property type="entry name" value="hisC"/>
    <property type="match status" value="1"/>
</dbReference>
<evidence type="ECO:0000313" key="9">
    <source>
        <dbReference type="EMBL" id="MBO0449103.1"/>
    </source>
</evidence>
<evidence type="ECO:0000313" key="10">
    <source>
        <dbReference type="Proteomes" id="UP000664256"/>
    </source>
</evidence>
<comment type="similarity">
    <text evidence="7">Belongs to the class-II pyridoxal-phosphate-dependent aminotransferase family. Histidinol-phosphate aminotransferase subfamily.</text>
</comment>
<dbReference type="EC" id="2.6.1.9" evidence="7"/>
<dbReference type="Pfam" id="PF00155">
    <property type="entry name" value="Aminotran_1_2"/>
    <property type="match status" value="1"/>
</dbReference>
<evidence type="ECO:0000256" key="6">
    <source>
        <dbReference type="ARBA" id="ARBA00023102"/>
    </source>
</evidence>
<evidence type="ECO:0000256" key="5">
    <source>
        <dbReference type="ARBA" id="ARBA00022898"/>
    </source>
</evidence>
<dbReference type="InterPro" id="IPR015422">
    <property type="entry name" value="PyrdxlP-dep_Trfase_small"/>
</dbReference>
<proteinExistence type="inferred from homology"/>
<evidence type="ECO:0000256" key="1">
    <source>
        <dbReference type="ARBA" id="ARBA00001933"/>
    </source>
</evidence>
<gene>
    <name evidence="7" type="primary">hisC</name>
    <name evidence="9" type="ORF">JZO76_06085</name>
</gene>
<protein>
    <recommendedName>
        <fullName evidence="7">Histidinol-phosphate aminotransferase</fullName>
        <ecNumber evidence="7">2.6.1.9</ecNumber>
    </recommendedName>
    <alternativeName>
        <fullName evidence="7">Imidazole acetol-phosphate transaminase</fullName>
    </alternativeName>
</protein>
<feature type="modified residue" description="N6-(pyridoxal phosphate)lysine" evidence="7">
    <location>
        <position position="205"/>
    </location>
</feature>
<dbReference type="InterPro" id="IPR015421">
    <property type="entry name" value="PyrdxlP-dep_Trfase_major"/>
</dbReference>
<evidence type="ECO:0000256" key="3">
    <source>
        <dbReference type="ARBA" id="ARBA00022576"/>
    </source>
</evidence>
<dbReference type="InterPro" id="IPR005861">
    <property type="entry name" value="HisP_aminotrans"/>
</dbReference>
<name>A0ABS3H903_9ENTE</name>
<comment type="cofactor">
    <cofactor evidence="1 7">
        <name>pyridoxal 5'-phosphate</name>
        <dbReference type="ChEBI" id="CHEBI:597326"/>
    </cofactor>
</comment>
<keyword evidence="6 7" id="KW-0368">Histidine biosynthesis</keyword>